<protein>
    <submittedName>
        <fullName evidence="1">Uncharacterized protein</fullName>
    </submittedName>
</protein>
<gene>
    <name evidence="1" type="ORF">PZA18_15555</name>
</gene>
<accession>A0ABT7E232</accession>
<name>A0ABT7E232_9NEIS</name>
<dbReference type="Proteomes" id="UP001172778">
    <property type="component" value="Unassembled WGS sequence"/>
</dbReference>
<comment type="caution">
    <text evidence="1">The sequence shown here is derived from an EMBL/GenBank/DDBJ whole genome shotgun (WGS) entry which is preliminary data.</text>
</comment>
<evidence type="ECO:0000313" key="2">
    <source>
        <dbReference type="Proteomes" id="UP001172778"/>
    </source>
</evidence>
<reference evidence="1" key="1">
    <citation type="submission" date="2023-03" db="EMBL/GenBank/DDBJ databases">
        <title>Chitinimonas shenzhenensis gen. nov., sp. nov., a novel member of family Burkholderiaceae isolated from activated sludge collected in Shen Zhen, China.</title>
        <authorList>
            <person name="Wang X."/>
        </authorList>
    </citation>
    <scope>NUCLEOTIDE SEQUENCE</scope>
    <source>
        <strain evidence="1">DQS-5</strain>
    </source>
</reference>
<keyword evidence="2" id="KW-1185">Reference proteome</keyword>
<evidence type="ECO:0000313" key="1">
    <source>
        <dbReference type="EMBL" id="MDK2125470.1"/>
    </source>
</evidence>
<sequence>MSGAFKVHRNGQLQEASSLLVRTDADGSPKLLPVQTVYTRPANAVALQRIRSWLQPAAGAATLLHDGSTLLFGQAGTYSLLVPHGVSQLAVLLVGAGASFHSGAGAKGGGGRVLAGNALAVTAGETLSIVVGKGGRTGSGGAYVKAGNSSLTRGASGAALTYLAASADNQDGSPLPPGGVQLPGKDEKSGLIGFKACPWSDGGADWRKSGNGSGVLASPGLDGLAVVSLLPFQLATLP</sequence>
<dbReference type="EMBL" id="JARRAF010000019">
    <property type="protein sequence ID" value="MDK2125470.1"/>
    <property type="molecule type" value="Genomic_DNA"/>
</dbReference>
<organism evidence="1 2">
    <name type="scientific">Parachitinimonas caeni</name>
    <dbReference type="NCBI Taxonomy" id="3031301"/>
    <lineage>
        <taxon>Bacteria</taxon>
        <taxon>Pseudomonadati</taxon>
        <taxon>Pseudomonadota</taxon>
        <taxon>Betaproteobacteria</taxon>
        <taxon>Neisseriales</taxon>
        <taxon>Chitinibacteraceae</taxon>
        <taxon>Parachitinimonas</taxon>
    </lineage>
</organism>
<proteinExistence type="predicted"/>
<dbReference type="RefSeq" id="WP_284101780.1">
    <property type="nucleotide sequence ID" value="NZ_JARRAF010000019.1"/>
</dbReference>